<dbReference type="AlphaFoldDB" id="A0A0J8AZB4"/>
<evidence type="ECO:0000256" key="8">
    <source>
        <dbReference type="ARBA" id="ARBA00022918"/>
    </source>
</evidence>
<evidence type="ECO:0000313" key="11">
    <source>
        <dbReference type="Proteomes" id="UP000035740"/>
    </source>
</evidence>
<name>A0A0J8AZB4_BETVV</name>
<dbReference type="GO" id="GO:0004519">
    <property type="term" value="F:endonuclease activity"/>
    <property type="evidence" value="ECO:0007669"/>
    <property type="project" value="UniProtKB-KW"/>
</dbReference>
<dbReference type="InterPro" id="IPR043128">
    <property type="entry name" value="Rev_trsase/Diguanyl_cyclase"/>
</dbReference>
<evidence type="ECO:0000256" key="1">
    <source>
        <dbReference type="ARBA" id="ARBA00022670"/>
    </source>
</evidence>
<evidence type="ECO:0000259" key="9">
    <source>
        <dbReference type="Pfam" id="PF17917"/>
    </source>
</evidence>
<dbReference type="SUPFAM" id="SSF56672">
    <property type="entry name" value="DNA/RNA polymerases"/>
    <property type="match status" value="1"/>
</dbReference>
<dbReference type="GO" id="GO:0004190">
    <property type="term" value="F:aspartic-type endopeptidase activity"/>
    <property type="evidence" value="ECO:0007669"/>
    <property type="project" value="UniProtKB-KW"/>
</dbReference>
<proteinExistence type="predicted"/>
<dbReference type="Pfam" id="PF17917">
    <property type="entry name" value="RT_RNaseH"/>
    <property type="match status" value="1"/>
</dbReference>
<sequence>MTEALWCGNIYSSKGISPDPKRIQALQNFPVPATAGELMQFVCVATWLSSAIPDFARKAAPLRQLLEECLKNAPVRSKKFASRILLSEVGWKPEHAESFSTIVDSIKNAVTLAYPSEDLVPCLFTDASKDFWMIVITQVPVQDLHLPFKEQSHQPLAFCSGAFKGPSTNWSVPEKEAYPIQYAVRRFDYLLCTGKHPFRIFTDHRNLVFIYNPESVSVFLNRHSLEKSIAGVSI</sequence>
<dbReference type="PANTHER" id="PTHR33064:SF37">
    <property type="entry name" value="RIBONUCLEASE H"/>
    <property type="match status" value="1"/>
</dbReference>
<dbReference type="OMA" id="FWMIVIT"/>
<keyword evidence="6" id="KW-0255">Endonuclease</keyword>
<dbReference type="InterPro" id="IPR041373">
    <property type="entry name" value="RT_RNaseH"/>
</dbReference>
<dbReference type="EMBL" id="KQ096622">
    <property type="protein sequence ID" value="KMS94041.1"/>
    <property type="molecule type" value="Genomic_DNA"/>
</dbReference>
<dbReference type="GO" id="GO:0003964">
    <property type="term" value="F:RNA-directed DNA polymerase activity"/>
    <property type="evidence" value="ECO:0007669"/>
    <property type="project" value="UniProtKB-KW"/>
</dbReference>
<dbReference type="GO" id="GO:0006508">
    <property type="term" value="P:proteolysis"/>
    <property type="evidence" value="ECO:0007669"/>
    <property type="project" value="UniProtKB-KW"/>
</dbReference>
<dbReference type="Gene3D" id="3.30.70.270">
    <property type="match status" value="1"/>
</dbReference>
<dbReference type="OrthoDB" id="121379at2759"/>
<dbReference type="InterPro" id="IPR043502">
    <property type="entry name" value="DNA/RNA_pol_sf"/>
</dbReference>
<evidence type="ECO:0000313" key="10">
    <source>
        <dbReference type="EMBL" id="KMS94041.1"/>
    </source>
</evidence>
<gene>
    <name evidence="10" type="ORF">BVRB_025390</name>
</gene>
<evidence type="ECO:0000256" key="6">
    <source>
        <dbReference type="ARBA" id="ARBA00022759"/>
    </source>
</evidence>
<evidence type="ECO:0000256" key="2">
    <source>
        <dbReference type="ARBA" id="ARBA00022679"/>
    </source>
</evidence>
<keyword evidence="7" id="KW-0378">Hydrolase</keyword>
<evidence type="ECO:0000256" key="4">
    <source>
        <dbReference type="ARBA" id="ARBA00022722"/>
    </source>
</evidence>
<keyword evidence="11" id="KW-1185">Reference proteome</keyword>
<dbReference type="Proteomes" id="UP000035740">
    <property type="component" value="Unassembled WGS sequence"/>
</dbReference>
<dbReference type="InterPro" id="IPR051320">
    <property type="entry name" value="Viral_Replic_Matur_Polypro"/>
</dbReference>
<evidence type="ECO:0000256" key="7">
    <source>
        <dbReference type="ARBA" id="ARBA00022801"/>
    </source>
</evidence>
<keyword evidence="2" id="KW-0808">Transferase</keyword>
<keyword evidence="3" id="KW-0548">Nucleotidyltransferase</keyword>
<protein>
    <recommendedName>
        <fullName evidence="9">Reverse transcriptase RNase H-like domain-containing protein</fullName>
    </recommendedName>
</protein>
<organism evidence="10 11">
    <name type="scientific">Beta vulgaris subsp. vulgaris</name>
    <name type="common">Beet</name>
    <dbReference type="NCBI Taxonomy" id="3555"/>
    <lineage>
        <taxon>Eukaryota</taxon>
        <taxon>Viridiplantae</taxon>
        <taxon>Streptophyta</taxon>
        <taxon>Embryophyta</taxon>
        <taxon>Tracheophyta</taxon>
        <taxon>Spermatophyta</taxon>
        <taxon>Magnoliopsida</taxon>
        <taxon>eudicotyledons</taxon>
        <taxon>Gunneridae</taxon>
        <taxon>Pentapetalae</taxon>
        <taxon>Caryophyllales</taxon>
        <taxon>Chenopodiaceae</taxon>
        <taxon>Betoideae</taxon>
        <taxon>Beta</taxon>
    </lineage>
</organism>
<keyword evidence="8" id="KW-0695">RNA-directed DNA polymerase</keyword>
<keyword evidence="4" id="KW-0540">Nuclease</keyword>
<evidence type="ECO:0000256" key="5">
    <source>
        <dbReference type="ARBA" id="ARBA00022750"/>
    </source>
</evidence>
<dbReference type="PANTHER" id="PTHR33064">
    <property type="entry name" value="POL PROTEIN"/>
    <property type="match status" value="1"/>
</dbReference>
<reference evidence="10 11" key="1">
    <citation type="journal article" date="2014" name="Nature">
        <title>The genome of the recently domesticated crop plant sugar beet (Beta vulgaris).</title>
        <authorList>
            <person name="Dohm J.C."/>
            <person name="Minoche A.E."/>
            <person name="Holtgrawe D."/>
            <person name="Capella-Gutierrez S."/>
            <person name="Zakrzewski F."/>
            <person name="Tafer H."/>
            <person name="Rupp O."/>
            <person name="Sorensen T.R."/>
            <person name="Stracke R."/>
            <person name="Reinhardt R."/>
            <person name="Goesmann A."/>
            <person name="Kraft T."/>
            <person name="Schulz B."/>
            <person name="Stadler P.F."/>
            <person name="Schmidt T."/>
            <person name="Gabaldon T."/>
            <person name="Lehrach H."/>
            <person name="Weisshaar B."/>
            <person name="Himmelbauer H."/>
        </authorList>
    </citation>
    <scope>NUCLEOTIDE SEQUENCE [LARGE SCALE GENOMIC DNA]</scope>
    <source>
        <tissue evidence="10">Taproot</tissue>
    </source>
</reference>
<keyword evidence="5" id="KW-0064">Aspartyl protease</keyword>
<keyword evidence="1" id="KW-0645">Protease</keyword>
<feature type="domain" description="Reverse transcriptase RNase H-like" evidence="9">
    <location>
        <begin position="122"/>
        <end position="218"/>
    </location>
</feature>
<dbReference type="Gramene" id="KMS94041">
    <property type="protein sequence ID" value="KMS94041"/>
    <property type="gene ID" value="BVRB_025390"/>
</dbReference>
<evidence type="ECO:0000256" key="3">
    <source>
        <dbReference type="ARBA" id="ARBA00022695"/>
    </source>
</evidence>
<accession>A0A0J8AZB4</accession>